<sequence length="153" mass="16637">MLTIRLQRVGRTNQAAFRIVLAEKHRAASKKVVEVLGHYDPRTKEFGLKDPERLKYWVAQHVELSPTAHNLLVTKGLVEGKKVKAWRPKPKPAEASAEAGVKAKEEVKAETKPVGAEAKAPEAKAEPAPAAPTAEAPKEEPKAEKSEEAKPAA</sequence>
<dbReference type="EMBL" id="MFEG01000036">
    <property type="protein sequence ID" value="OGE75063.1"/>
    <property type="molecule type" value="Genomic_DNA"/>
</dbReference>
<organism evidence="5 6">
    <name type="scientific">Candidatus Doudnabacteria bacterium RIFCSPHIGHO2_01_52_17</name>
    <dbReference type="NCBI Taxonomy" id="1817820"/>
    <lineage>
        <taxon>Bacteria</taxon>
        <taxon>Candidatus Doudnaibacteriota</taxon>
    </lineage>
</organism>
<reference evidence="5 6" key="1">
    <citation type="journal article" date="2016" name="Nat. Commun.">
        <title>Thousands of microbial genomes shed light on interconnected biogeochemical processes in an aquifer system.</title>
        <authorList>
            <person name="Anantharaman K."/>
            <person name="Brown C.T."/>
            <person name="Hug L.A."/>
            <person name="Sharon I."/>
            <person name="Castelle C.J."/>
            <person name="Probst A.J."/>
            <person name="Thomas B.C."/>
            <person name="Singh A."/>
            <person name="Wilkins M.J."/>
            <person name="Karaoz U."/>
            <person name="Brodie E.L."/>
            <person name="Williams K.H."/>
            <person name="Hubbard S.S."/>
            <person name="Banfield J.F."/>
        </authorList>
    </citation>
    <scope>NUCLEOTIDE SEQUENCE [LARGE SCALE GENOMIC DNA]</scope>
</reference>
<feature type="compositionally biased region" description="Low complexity" evidence="4">
    <location>
        <begin position="126"/>
        <end position="135"/>
    </location>
</feature>
<keyword evidence="1 5" id="KW-0689">Ribosomal protein</keyword>
<evidence type="ECO:0000256" key="4">
    <source>
        <dbReference type="SAM" id="MobiDB-lite"/>
    </source>
</evidence>
<name>A0A1F5NBV5_9BACT</name>
<feature type="compositionally biased region" description="Basic and acidic residues" evidence="4">
    <location>
        <begin position="136"/>
        <end position="153"/>
    </location>
</feature>
<comment type="caution">
    <text evidence="5">The sequence shown here is derived from an EMBL/GenBank/DDBJ whole genome shotgun (WGS) entry which is preliminary data.</text>
</comment>
<dbReference type="GO" id="GO:0005737">
    <property type="term" value="C:cytoplasm"/>
    <property type="evidence" value="ECO:0007669"/>
    <property type="project" value="UniProtKB-ARBA"/>
</dbReference>
<feature type="compositionally biased region" description="Basic and acidic residues" evidence="4">
    <location>
        <begin position="101"/>
        <end position="111"/>
    </location>
</feature>
<protein>
    <recommendedName>
        <fullName evidence="3">30S ribosomal protein S16</fullName>
    </recommendedName>
</protein>
<dbReference type="Proteomes" id="UP000176547">
    <property type="component" value="Unassembled WGS sequence"/>
</dbReference>
<proteinExistence type="predicted"/>
<evidence type="ECO:0000313" key="5">
    <source>
        <dbReference type="EMBL" id="OGE75063.1"/>
    </source>
</evidence>
<accession>A0A1F5NBV5</accession>
<dbReference type="GO" id="GO:0003735">
    <property type="term" value="F:structural constituent of ribosome"/>
    <property type="evidence" value="ECO:0007669"/>
    <property type="project" value="InterPro"/>
</dbReference>
<gene>
    <name evidence="5" type="ORF">A3K06_01580</name>
</gene>
<dbReference type="SUPFAM" id="SSF54565">
    <property type="entry name" value="Ribosomal protein S16"/>
    <property type="match status" value="1"/>
</dbReference>
<dbReference type="Pfam" id="PF00886">
    <property type="entry name" value="Ribosomal_S16"/>
    <property type="match status" value="1"/>
</dbReference>
<evidence type="ECO:0000256" key="3">
    <source>
        <dbReference type="ARBA" id="ARBA00035310"/>
    </source>
</evidence>
<dbReference type="InterPro" id="IPR000307">
    <property type="entry name" value="Ribosomal_bS16"/>
</dbReference>
<keyword evidence="2" id="KW-0687">Ribonucleoprotein</keyword>
<dbReference type="PANTHER" id="PTHR12919:SF20">
    <property type="entry name" value="SMALL RIBOSOMAL SUBUNIT PROTEIN BS16M"/>
    <property type="match status" value="1"/>
</dbReference>
<evidence type="ECO:0000313" key="6">
    <source>
        <dbReference type="Proteomes" id="UP000176547"/>
    </source>
</evidence>
<feature type="region of interest" description="Disordered" evidence="4">
    <location>
        <begin position="84"/>
        <end position="153"/>
    </location>
</feature>
<evidence type="ECO:0000256" key="1">
    <source>
        <dbReference type="ARBA" id="ARBA00022980"/>
    </source>
</evidence>
<dbReference type="Gene3D" id="3.30.1320.10">
    <property type="match status" value="1"/>
</dbReference>
<dbReference type="GO" id="GO:0006412">
    <property type="term" value="P:translation"/>
    <property type="evidence" value="ECO:0007669"/>
    <property type="project" value="InterPro"/>
</dbReference>
<evidence type="ECO:0000256" key="2">
    <source>
        <dbReference type="ARBA" id="ARBA00023274"/>
    </source>
</evidence>
<dbReference type="InterPro" id="IPR023803">
    <property type="entry name" value="Ribosomal_bS16_dom_sf"/>
</dbReference>
<dbReference type="AlphaFoldDB" id="A0A1F5NBV5"/>
<dbReference type="NCBIfam" id="TIGR00002">
    <property type="entry name" value="S16"/>
    <property type="match status" value="1"/>
</dbReference>
<dbReference type="PANTHER" id="PTHR12919">
    <property type="entry name" value="30S RIBOSOMAL PROTEIN S16"/>
    <property type="match status" value="1"/>
</dbReference>
<dbReference type="GO" id="GO:0015935">
    <property type="term" value="C:small ribosomal subunit"/>
    <property type="evidence" value="ECO:0007669"/>
    <property type="project" value="TreeGrafter"/>
</dbReference>